<protein>
    <submittedName>
        <fullName evidence="2">Uncharacterized protein</fullName>
    </submittedName>
</protein>
<name>A0A645B5G0_9ZZZZ</name>
<feature type="compositionally biased region" description="Polar residues" evidence="1">
    <location>
        <begin position="131"/>
        <end position="161"/>
    </location>
</feature>
<feature type="region of interest" description="Disordered" evidence="1">
    <location>
        <begin position="110"/>
        <end position="199"/>
    </location>
</feature>
<feature type="compositionally biased region" description="Basic and acidic residues" evidence="1">
    <location>
        <begin position="166"/>
        <end position="191"/>
    </location>
</feature>
<reference evidence="2" key="1">
    <citation type="submission" date="2019-08" db="EMBL/GenBank/DDBJ databases">
        <authorList>
            <person name="Kucharzyk K."/>
            <person name="Murdoch R.W."/>
            <person name="Higgins S."/>
            <person name="Loffler F."/>
        </authorList>
    </citation>
    <scope>NUCLEOTIDE SEQUENCE</scope>
</reference>
<dbReference type="AlphaFoldDB" id="A0A645B5G0"/>
<sequence>MCGAHVLRSLGLLGCHGILAERNGRLGVRKLLFSTRQGVGLLLVDRICRVPLALGLGQHGLRICQRLARTHDLSGGGVQSGVMVVDVCDRLLELGLQIGLLVVQIVGSSRSSERAETSDDDQSREHPPQPRSATGKSRWSSGSPGRTLSHDTQPPVCTSGMSDAEIPPRCDQRRDDRQNNCDDRNQADRHPGVGPRNPR</sequence>
<comment type="caution">
    <text evidence="2">The sequence shown here is derived from an EMBL/GenBank/DDBJ whole genome shotgun (WGS) entry which is preliminary data.</text>
</comment>
<dbReference type="EMBL" id="VSSQ01017726">
    <property type="protein sequence ID" value="MPM60296.1"/>
    <property type="molecule type" value="Genomic_DNA"/>
</dbReference>
<organism evidence="2">
    <name type="scientific">bioreactor metagenome</name>
    <dbReference type="NCBI Taxonomy" id="1076179"/>
    <lineage>
        <taxon>unclassified sequences</taxon>
        <taxon>metagenomes</taxon>
        <taxon>ecological metagenomes</taxon>
    </lineage>
</organism>
<gene>
    <name evidence="2" type="ORF">SDC9_107147</name>
</gene>
<evidence type="ECO:0000313" key="2">
    <source>
        <dbReference type="EMBL" id="MPM60296.1"/>
    </source>
</evidence>
<feature type="compositionally biased region" description="Basic and acidic residues" evidence="1">
    <location>
        <begin position="111"/>
        <end position="128"/>
    </location>
</feature>
<proteinExistence type="predicted"/>
<accession>A0A645B5G0</accession>
<evidence type="ECO:0000256" key="1">
    <source>
        <dbReference type="SAM" id="MobiDB-lite"/>
    </source>
</evidence>